<feature type="domain" description="Helicase C-terminal" evidence="1">
    <location>
        <begin position="1"/>
        <end position="154"/>
    </location>
</feature>
<sequence>MVFALNVDNAIALNKLFQERGVKSDFVISNVKDAITGVTSNFTKENKEKIEKFRQGKLEVLINVNILTEGTDVPNVQSVFLTRPTISTILMTQMIGRGLRGPKAGGTKEAFIVSFVDDWQDKIAWINPEKLFIEENVDFNDQDKETKKSLLRLVSISKIEEFAVLTNSIIDPETKSELEKLDFIQRIPKGIYQFRYLVKSEGEEIEKNCEILVYDNIENSYKNFVETLPYFVKDNKLEERESLDEKELILYSKQIEDEFFSGVEKYPAYSINDIKSLLQYYIVQDEVPQYIELKDRENYDIDRIAHELYEKGLGGKLKTDFLSGIWNDNEIEWQTFFNFDQRIFLNEINIAESRLSFPELYQRNKQLPTEEHEIREFERMSLYEIRNVNPAYEKWLRDQVFEKFKDEEGFYYSAESGYKSKSRLIFQVDHIIPMHNGGLTKLDNLQLLTRGENMVKGIK</sequence>
<dbReference type="SMART" id="SM00507">
    <property type="entry name" value="HNHc"/>
    <property type="match status" value="1"/>
</dbReference>
<dbReference type="PROSITE" id="PS51194">
    <property type="entry name" value="HELICASE_CTER"/>
    <property type="match status" value="1"/>
</dbReference>
<gene>
    <name evidence="2" type="ORF">MTP09_05950</name>
</gene>
<dbReference type="InterPro" id="IPR027417">
    <property type="entry name" value="P-loop_NTPase"/>
</dbReference>
<name>A0ABY4BWU4_9FLAO</name>
<accession>A0ABY4BWU4</accession>
<dbReference type="InterPro" id="IPR001650">
    <property type="entry name" value="Helicase_C-like"/>
</dbReference>
<reference evidence="2 3" key="1">
    <citation type="submission" date="2022-03" db="EMBL/GenBank/DDBJ databases">
        <title>Chryseobacterium sp. isolated from particulate matters in swine house.</title>
        <authorList>
            <person name="Won M."/>
            <person name="Kim S.-J."/>
            <person name="Kwon S.-W."/>
        </authorList>
    </citation>
    <scope>NUCLEOTIDE SEQUENCE [LARGE SCALE GENOMIC DNA]</scope>
    <source>
        <strain evidence="2 3">SC2-2</strain>
    </source>
</reference>
<dbReference type="CDD" id="cd00085">
    <property type="entry name" value="HNHc"/>
    <property type="match status" value="1"/>
</dbReference>
<evidence type="ECO:0000259" key="1">
    <source>
        <dbReference type="PROSITE" id="PS51194"/>
    </source>
</evidence>
<dbReference type="InterPro" id="IPR050742">
    <property type="entry name" value="Helicase_Restrict-Modif_Enz"/>
</dbReference>
<dbReference type="PANTHER" id="PTHR47396">
    <property type="entry name" value="TYPE I RESTRICTION ENZYME ECOKI R PROTEIN"/>
    <property type="match status" value="1"/>
</dbReference>
<protein>
    <recommendedName>
        <fullName evidence="1">Helicase C-terminal domain-containing protein</fullName>
    </recommendedName>
</protein>
<dbReference type="InterPro" id="IPR003615">
    <property type="entry name" value="HNH_nuc"/>
</dbReference>
<dbReference type="RefSeq" id="WP_243551146.1">
    <property type="nucleotide sequence ID" value="NZ_CP094532.1"/>
</dbReference>
<dbReference type="Gene3D" id="3.40.50.300">
    <property type="entry name" value="P-loop containing nucleotide triphosphate hydrolases"/>
    <property type="match status" value="1"/>
</dbReference>
<keyword evidence="3" id="KW-1185">Reference proteome</keyword>
<dbReference type="Proteomes" id="UP000831460">
    <property type="component" value="Chromosome"/>
</dbReference>
<dbReference type="EMBL" id="CP094532">
    <property type="protein sequence ID" value="UOE42178.1"/>
    <property type="molecule type" value="Genomic_DNA"/>
</dbReference>
<evidence type="ECO:0000313" key="3">
    <source>
        <dbReference type="Proteomes" id="UP000831460"/>
    </source>
</evidence>
<dbReference type="SUPFAM" id="SSF52540">
    <property type="entry name" value="P-loop containing nucleoside triphosphate hydrolases"/>
    <property type="match status" value="1"/>
</dbReference>
<organism evidence="2 3">
    <name type="scientific">Chryseobacterium suipulveris</name>
    <dbReference type="NCBI Taxonomy" id="2929800"/>
    <lineage>
        <taxon>Bacteria</taxon>
        <taxon>Pseudomonadati</taxon>
        <taxon>Bacteroidota</taxon>
        <taxon>Flavobacteriia</taxon>
        <taxon>Flavobacteriales</taxon>
        <taxon>Weeksellaceae</taxon>
        <taxon>Chryseobacterium group</taxon>
        <taxon>Chryseobacterium</taxon>
    </lineage>
</organism>
<dbReference type="SMART" id="SM00490">
    <property type="entry name" value="HELICc"/>
    <property type="match status" value="1"/>
</dbReference>
<dbReference type="Pfam" id="PF00271">
    <property type="entry name" value="Helicase_C"/>
    <property type="match status" value="1"/>
</dbReference>
<dbReference type="PANTHER" id="PTHR47396:SF1">
    <property type="entry name" value="ATP-DEPENDENT HELICASE IRC3-RELATED"/>
    <property type="match status" value="1"/>
</dbReference>
<evidence type="ECO:0000313" key="2">
    <source>
        <dbReference type="EMBL" id="UOE42178.1"/>
    </source>
</evidence>
<proteinExistence type="predicted"/>